<comment type="similarity">
    <text evidence="2 8">Belongs to the universal ribosomal protein uS13 family.</text>
</comment>
<gene>
    <name evidence="9" type="ORF">CALVIDRAFT_60619</name>
</gene>
<keyword evidence="5 8" id="KW-0687">Ribonucleoprotein</keyword>
<dbReference type="GO" id="GO:0005739">
    <property type="term" value="C:mitochondrion"/>
    <property type="evidence" value="ECO:0007669"/>
    <property type="project" value="UniProtKB-SubCell"/>
</dbReference>
<dbReference type="InterPro" id="IPR027437">
    <property type="entry name" value="Rbsml_uS13_C"/>
</dbReference>
<organism evidence="9 10">
    <name type="scientific">Calocera viscosa (strain TUFC12733)</name>
    <dbReference type="NCBI Taxonomy" id="1330018"/>
    <lineage>
        <taxon>Eukaryota</taxon>
        <taxon>Fungi</taxon>
        <taxon>Dikarya</taxon>
        <taxon>Basidiomycota</taxon>
        <taxon>Agaricomycotina</taxon>
        <taxon>Dacrymycetes</taxon>
        <taxon>Dacrymycetales</taxon>
        <taxon>Dacrymycetaceae</taxon>
        <taxon>Calocera</taxon>
    </lineage>
</organism>
<dbReference type="EMBL" id="KV417278">
    <property type="protein sequence ID" value="KZO97795.1"/>
    <property type="molecule type" value="Genomic_DNA"/>
</dbReference>
<dbReference type="Gene3D" id="4.10.910.10">
    <property type="entry name" value="30s ribosomal protein s13, domain 2"/>
    <property type="match status" value="1"/>
</dbReference>
<evidence type="ECO:0000256" key="8">
    <source>
        <dbReference type="RuleBase" id="RU003830"/>
    </source>
</evidence>
<dbReference type="GO" id="GO:0006412">
    <property type="term" value="P:translation"/>
    <property type="evidence" value="ECO:0007669"/>
    <property type="project" value="InterPro"/>
</dbReference>
<reference evidence="9 10" key="1">
    <citation type="journal article" date="2016" name="Mol. Biol. Evol.">
        <title>Comparative Genomics of Early-Diverging Mushroom-Forming Fungi Provides Insights into the Origins of Lignocellulose Decay Capabilities.</title>
        <authorList>
            <person name="Nagy L.G."/>
            <person name="Riley R."/>
            <person name="Tritt A."/>
            <person name="Adam C."/>
            <person name="Daum C."/>
            <person name="Floudas D."/>
            <person name="Sun H."/>
            <person name="Yadav J.S."/>
            <person name="Pangilinan J."/>
            <person name="Larsson K.H."/>
            <person name="Matsuura K."/>
            <person name="Barry K."/>
            <person name="Labutti K."/>
            <person name="Kuo R."/>
            <person name="Ohm R.A."/>
            <person name="Bhattacharya S.S."/>
            <person name="Shirouzu T."/>
            <person name="Yoshinaga Y."/>
            <person name="Martin F.M."/>
            <person name="Grigoriev I.V."/>
            <person name="Hibbett D.S."/>
        </authorList>
    </citation>
    <scope>NUCLEOTIDE SEQUENCE [LARGE SCALE GENOMIC DNA]</scope>
    <source>
        <strain evidence="9 10">TUFC12733</strain>
    </source>
</reference>
<dbReference type="Gene3D" id="1.10.8.50">
    <property type="match status" value="1"/>
</dbReference>
<comment type="function">
    <text evidence="6">Component of the mitochondrial ribosome (mitoribosome), a dedicated translation machinery responsible for the synthesis of mitochondrial genome-encoded proteins, including at least some of the essential transmembrane subunits of the mitochondrial respiratory chain. The mitoribosomes are attached to the mitochondrial inner membrane and translation products are cotranslationally integrated into the membrane.</text>
</comment>
<dbReference type="FunFam" id="4.10.910.10:FF:000004">
    <property type="entry name" value="Small subunit ribosomal protein S13"/>
    <property type="match status" value="1"/>
</dbReference>
<dbReference type="PIRSF" id="PIRSF002134">
    <property type="entry name" value="Ribosomal_S13"/>
    <property type="match status" value="1"/>
</dbReference>
<dbReference type="PROSITE" id="PS50159">
    <property type="entry name" value="RIBOSOMAL_S13_2"/>
    <property type="match status" value="1"/>
</dbReference>
<dbReference type="AlphaFoldDB" id="A0A167NJV9"/>
<dbReference type="InterPro" id="IPR010979">
    <property type="entry name" value="Ribosomal_uS13-like_H2TH"/>
</dbReference>
<proteinExistence type="inferred from homology"/>
<accession>A0A167NJV9</accession>
<evidence type="ECO:0000256" key="4">
    <source>
        <dbReference type="ARBA" id="ARBA00023128"/>
    </source>
</evidence>
<sequence length="162" mass="18511">MYLLGVNLADNRLVRRALRSFYGINFAVGRRICARFQIHETCRVHELTDSQIAALGAFLSSPATVAPPLRCRRAAVDEQRVPLTAPAPPTERSKLKDVLAELKLETEGRRVVRENIAHHREIGTYRGRRHAMQYPVRGQRTRTNAKTAKKLNRIDRRGFATW</sequence>
<dbReference type="SUPFAM" id="SSF46946">
    <property type="entry name" value="S13-like H2TH domain"/>
    <property type="match status" value="1"/>
</dbReference>
<keyword evidence="10" id="KW-1185">Reference proteome</keyword>
<evidence type="ECO:0000313" key="9">
    <source>
        <dbReference type="EMBL" id="KZO97795.1"/>
    </source>
</evidence>
<evidence type="ECO:0000256" key="6">
    <source>
        <dbReference type="ARBA" id="ARBA00037226"/>
    </source>
</evidence>
<dbReference type="InterPro" id="IPR001892">
    <property type="entry name" value="Ribosomal_uS13"/>
</dbReference>
<dbReference type="PANTHER" id="PTHR10871">
    <property type="entry name" value="30S RIBOSOMAL PROTEIN S13/40S RIBOSOMAL PROTEIN S18"/>
    <property type="match status" value="1"/>
</dbReference>
<dbReference type="OrthoDB" id="525520at2759"/>
<evidence type="ECO:0000256" key="3">
    <source>
        <dbReference type="ARBA" id="ARBA00022980"/>
    </source>
</evidence>
<dbReference type="Proteomes" id="UP000076738">
    <property type="component" value="Unassembled WGS sequence"/>
</dbReference>
<comment type="subcellular location">
    <subcellularLocation>
        <location evidence="1">Mitochondrion</location>
    </subcellularLocation>
</comment>
<evidence type="ECO:0000313" key="10">
    <source>
        <dbReference type="Proteomes" id="UP000076738"/>
    </source>
</evidence>
<keyword evidence="4" id="KW-0496">Mitochondrion</keyword>
<protein>
    <recommendedName>
        <fullName evidence="7">Small ribosomal subunit protein uS13m</fullName>
    </recommendedName>
</protein>
<dbReference type="STRING" id="1330018.A0A167NJV9"/>
<name>A0A167NJV9_CALVF</name>
<dbReference type="GO" id="GO:0003723">
    <property type="term" value="F:RNA binding"/>
    <property type="evidence" value="ECO:0007669"/>
    <property type="project" value="InterPro"/>
</dbReference>
<evidence type="ECO:0000256" key="5">
    <source>
        <dbReference type="ARBA" id="ARBA00023274"/>
    </source>
</evidence>
<dbReference type="GO" id="GO:0015935">
    <property type="term" value="C:small ribosomal subunit"/>
    <property type="evidence" value="ECO:0007669"/>
    <property type="project" value="TreeGrafter"/>
</dbReference>
<evidence type="ECO:0000256" key="1">
    <source>
        <dbReference type="ARBA" id="ARBA00004173"/>
    </source>
</evidence>
<dbReference type="GO" id="GO:0003735">
    <property type="term" value="F:structural constituent of ribosome"/>
    <property type="evidence" value="ECO:0007669"/>
    <property type="project" value="InterPro"/>
</dbReference>
<evidence type="ECO:0000256" key="2">
    <source>
        <dbReference type="ARBA" id="ARBA00008080"/>
    </source>
</evidence>
<keyword evidence="3 8" id="KW-0689">Ribosomal protein</keyword>
<dbReference type="PANTHER" id="PTHR10871:SF1">
    <property type="entry name" value="SMALL RIBOSOMAL SUBUNIT PROTEIN US13M"/>
    <property type="match status" value="1"/>
</dbReference>
<dbReference type="Pfam" id="PF00416">
    <property type="entry name" value="Ribosomal_S13"/>
    <property type="match status" value="1"/>
</dbReference>
<evidence type="ECO:0000256" key="7">
    <source>
        <dbReference type="ARBA" id="ARBA00040757"/>
    </source>
</evidence>